<organism evidence="2 3">
    <name type="scientific">Microbacterium proteolyticum</name>
    <dbReference type="NCBI Taxonomy" id="1572644"/>
    <lineage>
        <taxon>Bacteria</taxon>
        <taxon>Bacillati</taxon>
        <taxon>Actinomycetota</taxon>
        <taxon>Actinomycetes</taxon>
        <taxon>Micrococcales</taxon>
        <taxon>Microbacteriaceae</taxon>
        <taxon>Microbacterium</taxon>
    </lineage>
</organism>
<evidence type="ECO:0000313" key="2">
    <source>
        <dbReference type="EMBL" id="MBB3158207.1"/>
    </source>
</evidence>
<feature type="compositionally biased region" description="Basic and acidic residues" evidence="1">
    <location>
        <begin position="33"/>
        <end position="55"/>
    </location>
</feature>
<dbReference type="AlphaFoldDB" id="A0A7W5CI99"/>
<dbReference type="EMBL" id="JACHXY010000002">
    <property type="protein sequence ID" value="MBB3158207.1"/>
    <property type="molecule type" value="Genomic_DNA"/>
</dbReference>
<gene>
    <name evidence="2" type="ORF">FHS07_001903</name>
</gene>
<evidence type="ECO:0000313" key="3">
    <source>
        <dbReference type="Proteomes" id="UP000543579"/>
    </source>
</evidence>
<accession>A0A7W5CI99</accession>
<dbReference type="RefSeq" id="WP_183419665.1">
    <property type="nucleotide sequence ID" value="NZ_JACHXY010000002.1"/>
</dbReference>
<name>A0A7W5CI99_9MICO</name>
<comment type="caution">
    <text evidence="2">The sequence shown here is derived from an EMBL/GenBank/DDBJ whole genome shotgun (WGS) entry which is preliminary data.</text>
</comment>
<evidence type="ECO:0000256" key="1">
    <source>
        <dbReference type="SAM" id="MobiDB-lite"/>
    </source>
</evidence>
<feature type="region of interest" description="Disordered" evidence="1">
    <location>
        <begin position="32"/>
        <end position="55"/>
    </location>
</feature>
<proteinExistence type="predicted"/>
<sequence length="55" mass="6216">MSSGFDDVVSFAIVPDPPRMFPPVEALVVQQADPRERAVSRAERARRDQGRVRSY</sequence>
<reference evidence="2 3" key="1">
    <citation type="submission" date="2020-08" db="EMBL/GenBank/DDBJ databases">
        <title>Genomic Encyclopedia of Type Strains, Phase III (KMG-III): the genomes of soil and plant-associated and newly described type strains.</title>
        <authorList>
            <person name="Whitman W."/>
        </authorList>
    </citation>
    <scope>NUCLEOTIDE SEQUENCE [LARGE SCALE GENOMIC DNA]</scope>
    <source>
        <strain evidence="2 3">CECT 8356</strain>
    </source>
</reference>
<protein>
    <submittedName>
        <fullName evidence="2">Uncharacterized protein</fullName>
    </submittedName>
</protein>
<dbReference type="Proteomes" id="UP000543579">
    <property type="component" value="Unassembled WGS sequence"/>
</dbReference>